<gene>
    <name evidence="2" type="ORF">HKW66_Vig0075340</name>
    <name evidence="3" type="ORF">LR48_Vigan09g145900</name>
</gene>
<dbReference type="SUPFAM" id="SSF82171">
    <property type="entry name" value="DPP6 N-terminal domain-like"/>
    <property type="match status" value="1"/>
</dbReference>
<dbReference type="Gramene" id="KOM52800">
    <property type="protein sequence ID" value="KOM52800"/>
    <property type="gene ID" value="LR48_Vigan09g145900"/>
</dbReference>
<dbReference type="Proteomes" id="UP000743370">
    <property type="component" value="Unassembled WGS sequence"/>
</dbReference>
<protein>
    <recommendedName>
        <fullName evidence="1">F-box protein At3g26010-like beta-propeller domain-containing protein</fullName>
    </recommendedName>
</protein>
<dbReference type="KEGG" id="var:108342501"/>
<evidence type="ECO:0000313" key="3">
    <source>
        <dbReference type="EMBL" id="KOM52800.1"/>
    </source>
</evidence>
<reference evidence="4" key="1">
    <citation type="journal article" date="2015" name="Proc. Natl. Acad. Sci. U.S.A.">
        <title>Genome sequencing of adzuki bean (Vigna angularis) provides insight into high starch and low fat accumulation and domestication.</title>
        <authorList>
            <person name="Yang K."/>
            <person name="Tian Z."/>
            <person name="Chen C."/>
            <person name="Luo L."/>
            <person name="Zhao B."/>
            <person name="Wang Z."/>
            <person name="Yu L."/>
            <person name="Li Y."/>
            <person name="Sun Y."/>
            <person name="Li W."/>
            <person name="Chen Y."/>
            <person name="Li Y."/>
            <person name="Zhang Y."/>
            <person name="Ai D."/>
            <person name="Zhao J."/>
            <person name="Shang C."/>
            <person name="Ma Y."/>
            <person name="Wu B."/>
            <person name="Wang M."/>
            <person name="Gao L."/>
            <person name="Sun D."/>
            <person name="Zhang P."/>
            <person name="Guo F."/>
            <person name="Wang W."/>
            <person name="Li Y."/>
            <person name="Wang J."/>
            <person name="Varshney R.K."/>
            <person name="Wang J."/>
            <person name="Ling H.Q."/>
            <person name="Wan P."/>
        </authorList>
    </citation>
    <scope>NUCLEOTIDE SEQUENCE</scope>
    <source>
        <strain evidence="4">cv. Jingnong 6</strain>
    </source>
</reference>
<dbReference type="Pfam" id="PF24750">
    <property type="entry name" value="b-prop_At3g26010-like"/>
    <property type="match status" value="1"/>
</dbReference>
<sequence length="369" mass="42296">MSITRKGSYKTVGSTSVDTSVGLVCHYQFENGSSQFVFMDIESGKRASLNHWLCFSTENFVQTLASSNGLILMSGFSEEQFCYHVFNPLTMHKFTIPQTRIQEHVTGVGLAFDGCQFEVVVVEACSSQSNQLKIHVFSSDTGKWRSHHPINITAPSLPEFEFQEHGTPPLYSNGSIHWEIGGHLLVYQVQERHCELYELPNYSKDWSWQPTLAFRRRLCESGGRIYYCYTDFDGFHIWKLLNEHEHEGFLYLWDYKTFPWSLVHSVEPEVFMSKLQNFCDIFFYDWDPFKIAPIAFGEQAQIIYLQLPGSVVSYNLDTGTLKSICTYSFSDMNFNCCSFFSSTSHNALSDTNGETELNLPIAELEKLAL</sequence>
<proteinExistence type="predicted"/>
<organism evidence="3 4">
    <name type="scientific">Phaseolus angularis</name>
    <name type="common">Azuki bean</name>
    <name type="synonym">Vigna angularis</name>
    <dbReference type="NCBI Taxonomy" id="3914"/>
    <lineage>
        <taxon>Eukaryota</taxon>
        <taxon>Viridiplantae</taxon>
        <taxon>Streptophyta</taxon>
        <taxon>Embryophyta</taxon>
        <taxon>Tracheophyta</taxon>
        <taxon>Spermatophyta</taxon>
        <taxon>Magnoliopsida</taxon>
        <taxon>eudicotyledons</taxon>
        <taxon>Gunneridae</taxon>
        <taxon>Pentapetalae</taxon>
        <taxon>rosids</taxon>
        <taxon>fabids</taxon>
        <taxon>Fabales</taxon>
        <taxon>Fabaceae</taxon>
        <taxon>Papilionoideae</taxon>
        <taxon>50 kb inversion clade</taxon>
        <taxon>NPAAA clade</taxon>
        <taxon>indigoferoid/millettioid clade</taxon>
        <taxon>Phaseoleae</taxon>
        <taxon>Vigna</taxon>
    </lineage>
</organism>
<dbReference type="OMA" id="MNFNCCS"/>
<accession>A0A0L9VCK8</accession>
<dbReference type="AlphaFoldDB" id="A0A0L9VCK8"/>
<dbReference type="OrthoDB" id="1549426at2759"/>
<reference evidence="3" key="2">
    <citation type="submission" date="2015-02" db="EMBL/GenBank/DDBJ databases">
        <authorList>
            <person name="Chooi Y.-H."/>
        </authorList>
    </citation>
    <scope>NUCLEOTIDE SEQUENCE</scope>
    <source>
        <tissue evidence="3">Seedling</tissue>
    </source>
</reference>
<evidence type="ECO:0000313" key="4">
    <source>
        <dbReference type="Proteomes" id="UP000053144"/>
    </source>
</evidence>
<feature type="domain" description="F-box protein At3g26010-like beta-propeller" evidence="1">
    <location>
        <begin position="60"/>
        <end position="322"/>
    </location>
</feature>
<evidence type="ECO:0000259" key="1">
    <source>
        <dbReference type="Pfam" id="PF24750"/>
    </source>
</evidence>
<dbReference type="EMBL" id="CM003379">
    <property type="protein sequence ID" value="KOM52800.1"/>
    <property type="molecule type" value="Genomic_DNA"/>
</dbReference>
<reference evidence="2 5" key="3">
    <citation type="submission" date="2020-05" db="EMBL/GenBank/DDBJ databases">
        <title>Vigna angularis (adzuki bean) Var. LongXiaoDou No. 4 denovo assembly.</title>
        <authorList>
            <person name="Xiang H."/>
        </authorList>
    </citation>
    <scope>NUCLEOTIDE SEQUENCE [LARGE SCALE GENOMIC DNA]</scope>
    <source>
        <tissue evidence="2">Leaf</tissue>
    </source>
</reference>
<dbReference type="PANTHER" id="PTHR35546">
    <property type="entry name" value="F-BOX PROTEIN INTERACTION DOMAIN PROTEIN-RELATED"/>
    <property type="match status" value="1"/>
</dbReference>
<dbReference type="InterPro" id="IPR056592">
    <property type="entry name" value="Beta-prop_At3g26010-like"/>
</dbReference>
<name>A0A0L9VCK8_PHAAN</name>
<dbReference type="PANTHER" id="PTHR35546:SF70">
    <property type="entry name" value="F-BOX PROTEIN INTERACTION DOMAIN PROTEIN"/>
    <property type="match status" value="1"/>
</dbReference>
<dbReference type="InterPro" id="IPR055290">
    <property type="entry name" value="At3g26010-like"/>
</dbReference>
<dbReference type="Proteomes" id="UP000053144">
    <property type="component" value="Chromosome 9"/>
</dbReference>
<evidence type="ECO:0000313" key="5">
    <source>
        <dbReference type="Proteomes" id="UP000743370"/>
    </source>
</evidence>
<dbReference type="EMBL" id="JABFOF010000006">
    <property type="protein sequence ID" value="KAG2395090.1"/>
    <property type="molecule type" value="Genomic_DNA"/>
</dbReference>
<evidence type="ECO:0000313" key="2">
    <source>
        <dbReference type="EMBL" id="KAG2395090.1"/>
    </source>
</evidence>